<dbReference type="OrthoDB" id="4843372at2"/>
<evidence type="ECO:0000313" key="2">
    <source>
        <dbReference type="EMBL" id="QBR90935.1"/>
    </source>
</evidence>
<evidence type="ECO:0000256" key="1">
    <source>
        <dbReference type="SAM" id="Phobius"/>
    </source>
</evidence>
<feature type="transmembrane region" description="Helical" evidence="1">
    <location>
        <begin position="7"/>
        <end position="28"/>
    </location>
</feature>
<accession>A0A4P7GGI0</accession>
<keyword evidence="1" id="KW-0472">Membrane</keyword>
<name>A0A4P7GGI0_9ACTN</name>
<keyword evidence="1" id="KW-1133">Transmembrane helix</keyword>
<keyword evidence="3" id="KW-1185">Reference proteome</keyword>
<dbReference type="AlphaFoldDB" id="A0A4P7GGI0"/>
<feature type="transmembrane region" description="Helical" evidence="1">
    <location>
        <begin position="93"/>
        <end position="114"/>
    </location>
</feature>
<dbReference type="KEGG" id="noy:EXE57_00615"/>
<sequence length="159" mass="17078">MRATYRVLAYAIALLVVVQAGALAWAFFGMTDWISNENGVVDKALLECTDCEQRFTAEWGFAIHMFFNGLLLIPLISLLLLIVSFFAKVPGGVLWALGIVLLIVLQVILLPMLSREVDPAFGALHGVNAIVLLVAAVMAGRKASAVPRDAPERTAVTAG</sequence>
<reference evidence="2 3" key="1">
    <citation type="submission" date="2019-03" db="EMBL/GenBank/DDBJ databases">
        <title>Three New Species of Nocardioides, Nocardioides euryhalodurans sp. nov., Nocardioides seonyuensis sp. nov. and Nocardioides eburneoflavus sp. nov., Iolated from Soil.</title>
        <authorList>
            <person name="Roh S.G."/>
            <person name="Lee C."/>
            <person name="Kim M.-K."/>
            <person name="Kim S.B."/>
        </authorList>
    </citation>
    <scope>NUCLEOTIDE SEQUENCE [LARGE SCALE GENOMIC DNA]</scope>
    <source>
        <strain evidence="2 3">MMS17-SY117</strain>
    </source>
</reference>
<proteinExistence type="predicted"/>
<feature type="transmembrane region" description="Helical" evidence="1">
    <location>
        <begin position="120"/>
        <end position="139"/>
    </location>
</feature>
<dbReference type="RefSeq" id="WP_135073037.1">
    <property type="nucleotide sequence ID" value="NZ_CP038267.1"/>
</dbReference>
<dbReference type="EMBL" id="CP038267">
    <property type="protein sequence ID" value="QBR90935.1"/>
    <property type="molecule type" value="Genomic_DNA"/>
</dbReference>
<feature type="transmembrane region" description="Helical" evidence="1">
    <location>
        <begin position="65"/>
        <end position="86"/>
    </location>
</feature>
<dbReference type="Proteomes" id="UP000294894">
    <property type="component" value="Chromosome"/>
</dbReference>
<gene>
    <name evidence="2" type="ORF">EXE57_00615</name>
</gene>
<organism evidence="2 3">
    <name type="scientific">Nocardioides euryhalodurans</name>
    <dbReference type="NCBI Taxonomy" id="2518370"/>
    <lineage>
        <taxon>Bacteria</taxon>
        <taxon>Bacillati</taxon>
        <taxon>Actinomycetota</taxon>
        <taxon>Actinomycetes</taxon>
        <taxon>Propionibacteriales</taxon>
        <taxon>Nocardioidaceae</taxon>
        <taxon>Nocardioides</taxon>
    </lineage>
</organism>
<protein>
    <submittedName>
        <fullName evidence="2">Uncharacterized protein</fullName>
    </submittedName>
</protein>
<evidence type="ECO:0000313" key="3">
    <source>
        <dbReference type="Proteomes" id="UP000294894"/>
    </source>
</evidence>
<keyword evidence="1" id="KW-0812">Transmembrane</keyword>